<dbReference type="GO" id="GO:0003755">
    <property type="term" value="F:peptidyl-prolyl cis-trans isomerase activity"/>
    <property type="evidence" value="ECO:0007669"/>
    <property type="project" value="UniProtKB-KW"/>
</dbReference>
<dbReference type="SUPFAM" id="SSF54534">
    <property type="entry name" value="FKBP-like"/>
    <property type="match status" value="1"/>
</dbReference>
<dbReference type="SUPFAM" id="SSF109998">
    <property type="entry name" value="Triger factor/SurA peptide-binding domain-like"/>
    <property type="match status" value="1"/>
</dbReference>
<reference evidence="8 9" key="1">
    <citation type="submission" date="2017-08" db="EMBL/GenBank/DDBJ databases">
        <title>Genomes of Fischerella (Mastigocladus) sp. strains.</title>
        <authorList>
            <person name="Miller S.R."/>
        </authorList>
    </citation>
    <scope>NUCLEOTIDE SEQUENCE [LARGE SCALE GENOMIC DNA]</scope>
    <source>
        <strain evidence="8 9">CCMEE 5323</strain>
    </source>
</reference>
<proteinExistence type="predicted"/>
<dbReference type="InterPro" id="IPR027304">
    <property type="entry name" value="Trigger_fact/SurA_dom_sf"/>
</dbReference>
<evidence type="ECO:0000259" key="7">
    <source>
        <dbReference type="PROSITE" id="PS50198"/>
    </source>
</evidence>
<keyword evidence="3" id="KW-0732">Signal</keyword>
<evidence type="ECO:0000313" key="8">
    <source>
        <dbReference type="EMBL" id="PLZ90288.1"/>
    </source>
</evidence>
<protein>
    <recommendedName>
        <fullName evidence="2">peptidylprolyl isomerase</fullName>
        <ecNumber evidence="2">5.2.1.8</ecNumber>
    </recommendedName>
</protein>
<dbReference type="Gene3D" id="3.10.50.40">
    <property type="match status" value="1"/>
</dbReference>
<sequence>MSNLFNISSEDIFQQLKLTYQIPSVIEGIITRKIIVSTTENLGIKLETEELQQAADNFRILKKLKSAEQTWNWLQKYYLSLDDFEELVYLNVLYAKLAEYLFADKVEPFFIENKLNYIGAYIYEAILNDEDLAIELFYAINEGEISFYQIVHQYILEPELRRSGGYQGMRLRKDLKPEISAAVFAAKPPQLLKPIVTSKGIHLILVEELVQPKLDDKLRSQILSDLFSQWLKKQIKEVEARLKL</sequence>
<keyword evidence="9" id="KW-1185">Reference proteome</keyword>
<dbReference type="PANTHER" id="PTHR47245:SF1">
    <property type="entry name" value="FOLDASE PROTEIN PRSA"/>
    <property type="match status" value="1"/>
</dbReference>
<dbReference type="AlphaFoldDB" id="A0A2N6K3R8"/>
<dbReference type="RefSeq" id="WP_102205196.1">
    <property type="nucleotide sequence ID" value="NZ_CAWNVR010000333.1"/>
</dbReference>
<dbReference type="EC" id="5.2.1.8" evidence="2"/>
<organism evidence="8 9">
    <name type="scientific">Fischerella muscicola CCMEE 5323</name>
    <dbReference type="NCBI Taxonomy" id="2019572"/>
    <lineage>
        <taxon>Bacteria</taxon>
        <taxon>Bacillati</taxon>
        <taxon>Cyanobacteriota</taxon>
        <taxon>Cyanophyceae</taxon>
        <taxon>Nostocales</taxon>
        <taxon>Hapalosiphonaceae</taxon>
        <taxon>Fischerella</taxon>
    </lineage>
</organism>
<dbReference type="InterPro" id="IPR000297">
    <property type="entry name" value="PPIase_PpiC"/>
</dbReference>
<comment type="catalytic activity">
    <reaction evidence="1">
        <text>[protein]-peptidylproline (omega=180) = [protein]-peptidylproline (omega=0)</text>
        <dbReference type="Rhea" id="RHEA:16237"/>
        <dbReference type="Rhea" id="RHEA-COMP:10747"/>
        <dbReference type="Rhea" id="RHEA-COMP:10748"/>
        <dbReference type="ChEBI" id="CHEBI:83833"/>
        <dbReference type="ChEBI" id="CHEBI:83834"/>
        <dbReference type="EC" id="5.2.1.8"/>
    </reaction>
</comment>
<dbReference type="PROSITE" id="PS50198">
    <property type="entry name" value="PPIC_PPIASE_2"/>
    <property type="match status" value="1"/>
</dbReference>
<feature type="domain" description="PpiC" evidence="7">
    <location>
        <begin position="126"/>
        <end position="208"/>
    </location>
</feature>
<accession>A0A2N6K3R8</accession>
<keyword evidence="4 6" id="KW-0697">Rotamase</keyword>
<evidence type="ECO:0000256" key="3">
    <source>
        <dbReference type="ARBA" id="ARBA00022729"/>
    </source>
</evidence>
<name>A0A2N6K3R8_FISMU</name>
<evidence type="ECO:0000256" key="1">
    <source>
        <dbReference type="ARBA" id="ARBA00000971"/>
    </source>
</evidence>
<evidence type="ECO:0000256" key="6">
    <source>
        <dbReference type="PROSITE-ProRule" id="PRU00278"/>
    </source>
</evidence>
<gene>
    <name evidence="8" type="ORF">CEN44_11005</name>
</gene>
<keyword evidence="5 6" id="KW-0413">Isomerase</keyword>
<dbReference type="InterPro" id="IPR050245">
    <property type="entry name" value="PrsA_foldase"/>
</dbReference>
<dbReference type="PANTHER" id="PTHR47245">
    <property type="entry name" value="PEPTIDYLPROLYL ISOMERASE"/>
    <property type="match status" value="1"/>
</dbReference>
<dbReference type="Proteomes" id="UP000235036">
    <property type="component" value="Unassembled WGS sequence"/>
</dbReference>
<evidence type="ECO:0000256" key="2">
    <source>
        <dbReference type="ARBA" id="ARBA00013194"/>
    </source>
</evidence>
<evidence type="ECO:0000313" key="9">
    <source>
        <dbReference type="Proteomes" id="UP000235036"/>
    </source>
</evidence>
<comment type="caution">
    <text evidence="8">The sequence shown here is derived from an EMBL/GenBank/DDBJ whole genome shotgun (WGS) entry which is preliminary data.</text>
</comment>
<dbReference type="EMBL" id="NRQW01000238">
    <property type="protein sequence ID" value="PLZ90288.1"/>
    <property type="molecule type" value="Genomic_DNA"/>
</dbReference>
<evidence type="ECO:0000256" key="5">
    <source>
        <dbReference type="ARBA" id="ARBA00023235"/>
    </source>
</evidence>
<dbReference type="InterPro" id="IPR046357">
    <property type="entry name" value="PPIase_dom_sf"/>
</dbReference>
<dbReference type="Pfam" id="PF00639">
    <property type="entry name" value="Rotamase"/>
    <property type="match status" value="1"/>
</dbReference>
<evidence type="ECO:0000256" key="4">
    <source>
        <dbReference type="ARBA" id="ARBA00023110"/>
    </source>
</evidence>